<proteinExistence type="predicted"/>
<dbReference type="SUPFAM" id="SSF46689">
    <property type="entry name" value="Homeodomain-like"/>
    <property type="match status" value="2"/>
</dbReference>
<reference evidence="6" key="1">
    <citation type="submission" date="2016-05" db="EMBL/GenBank/DDBJ databases">
        <title>Paenibacillus oryzae. sp. nov., isolated from the rice root.</title>
        <authorList>
            <person name="Zhang J."/>
            <person name="Zhang X."/>
        </authorList>
    </citation>
    <scope>NUCLEOTIDE SEQUENCE [LARGE SCALE GENOMIC DNA]</scope>
    <source>
        <strain evidence="6">KCTC13222</strain>
    </source>
</reference>
<dbReference type="SUPFAM" id="SSF51215">
    <property type="entry name" value="Regulatory protein AraC"/>
    <property type="match status" value="1"/>
</dbReference>
<keyword evidence="1" id="KW-0805">Transcription regulation</keyword>
<feature type="domain" description="HTH araC/xylS-type" evidence="4">
    <location>
        <begin position="186"/>
        <end position="285"/>
    </location>
</feature>
<dbReference type="InterPro" id="IPR009057">
    <property type="entry name" value="Homeodomain-like_sf"/>
</dbReference>
<keyword evidence="3" id="KW-0804">Transcription</keyword>
<dbReference type="Pfam" id="PF12833">
    <property type="entry name" value="HTH_18"/>
    <property type="match status" value="1"/>
</dbReference>
<dbReference type="Proteomes" id="UP000093309">
    <property type="component" value="Unassembled WGS sequence"/>
</dbReference>
<dbReference type="InterPro" id="IPR018060">
    <property type="entry name" value="HTH_AraC"/>
</dbReference>
<keyword evidence="6" id="KW-1185">Reference proteome</keyword>
<dbReference type="SMART" id="SM00342">
    <property type="entry name" value="HTH_ARAC"/>
    <property type="match status" value="1"/>
</dbReference>
<dbReference type="GO" id="GO:0003700">
    <property type="term" value="F:DNA-binding transcription factor activity"/>
    <property type="evidence" value="ECO:0007669"/>
    <property type="project" value="InterPro"/>
</dbReference>
<dbReference type="InterPro" id="IPR020449">
    <property type="entry name" value="Tscrpt_reg_AraC-type_HTH"/>
</dbReference>
<organism evidence="5 6">
    <name type="scientific">Paenibacillus pectinilyticus</name>
    <dbReference type="NCBI Taxonomy" id="512399"/>
    <lineage>
        <taxon>Bacteria</taxon>
        <taxon>Bacillati</taxon>
        <taxon>Bacillota</taxon>
        <taxon>Bacilli</taxon>
        <taxon>Bacillales</taxon>
        <taxon>Paenibacillaceae</taxon>
        <taxon>Paenibacillus</taxon>
    </lineage>
</organism>
<gene>
    <name evidence="5" type="ORF">A8709_01760</name>
</gene>
<dbReference type="PROSITE" id="PS01124">
    <property type="entry name" value="HTH_ARAC_FAMILY_2"/>
    <property type="match status" value="1"/>
</dbReference>
<protein>
    <submittedName>
        <fullName evidence="5">AraC family transcriptional regulator</fullName>
    </submittedName>
</protein>
<dbReference type="RefSeq" id="WP_065851244.1">
    <property type="nucleotide sequence ID" value="NZ_LYPC01000011.1"/>
</dbReference>
<dbReference type="PROSITE" id="PS00041">
    <property type="entry name" value="HTH_ARAC_FAMILY_1"/>
    <property type="match status" value="1"/>
</dbReference>
<dbReference type="PANTHER" id="PTHR43280:SF2">
    <property type="entry name" value="HTH-TYPE TRANSCRIPTIONAL REGULATOR EXSA"/>
    <property type="match status" value="1"/>
</dbReference>
<evidence type="ECO:0000259" key="4">
    <source>
        <dbReference type="PROSITE" id="PS01124"/>
    </source>
</evidence>
<dbReference type="Gene3D" id="1.10.10.60">
    <property type="entry name" value="Homeodomain-like"/>
    <property type="match status" value="2"/>
</dbReference>
<dbReference type="PANTHER" id="PTHR43280">
    <property type="entry name" value="ARAC-FAMILY TRANSCRIPTIONAL REGULATOR"/>
    <property type="match status" value="1"/>
</dbReference>
<dbReference type="AlphaFoldDB" id="A0A1C1A7D9"/>
<dbReference type="EMBL" id="LYPC01000011">
    <property type="protein sequence ID" value="OCT16476.1"/>
    <property type="molecule type" value="Genomic_DNA"/>
</dbReference>
<dbReference type="CDD" id="cd06986">
    <property type="entry name" value="cupin_MmsR-like_N"/>
    <property type="match status" value="1"/>
</dbReference>
<dbReference type="GO" id="GO:0043565">
    <property type="term" value="F:sequence-specific DNA binding"/>
    <property type="evidence" value="ECO:0007669"/>
    <property type="project" value="InterPro"/>
</dbReference>
<keyword evidence="2" id="KW-0238">DNA-binding</keyword>
<dbReference type="STRING" id="512399.A8709_01760"/>
<dbReference type="Gene3D" id="2.60.120.280">
    <property type="entry name" value="Regulatory protein AraC"/>
    <property type="match status" value="1"/>
</dbReference>
<dbReference type="InterPro" id="IPR018062">
    <property type="entry name" value="HTH_AraC-typ_CS"/>
</dbReference>
<dbReference type="Pfam" id="PF02311">
    <property type="entry name" value="AraC_binding"/>
    <property type="match status" value="1"/>
</dbReference>
<evidence type="ECO:0000313" key="5">
    <source>
        <dbReference type="EMBL" id="OCT16476.1"/>
    </source>
</evidence>
<comment type="caution">
    <text evidence="5">The sequence shown here is derived from an EMBL/GenBank/DDBJ whole genome shotgun (WGS) entry which is preliminary data.</text>
</comment>
<dbReference type="InterPro" id="IPR003313">
    <property type="entry name" value="AraC-bd"/>
</dbReference>
<name>A0A1C1A7D9_9BACL</name>
<accession>A0A1C1A7D9</accession>
<dbReference type="PRINTS" id="PR00032">
    <property type="entry name" value="HTHARAC"/>
</dbReference>
<dbReference type="InterPro" id="IPR037923">
    <property type="entry name" value="HTH-like"/>
</dbReference>
<evidence type="ECO:0000256" key="3">
    <source>
        <dbReference type="ARBA" id="ARBA00023163"/>
    </source>
</evidence>
<evidence type="ECO:0000256" key="2">
    <source>
        <dbReference type="ARBA" id="ARBA00023125"/>
    </source>
</evidence>
<evidence type="ECO:0000313" key="6">
    <source>
        <dbReference type="Proteomes" id="UP000093309"/>
    </source>
</evidence>
<evidence type="ECO:0000256" key="1">
    <source>
        <dbReference type="ARBA" id="ARBA00023015"/>
    </source>
</evidence>
<sequence>MNIGMDKRYSYYVVSNPLPAGESDFTVLFAGESQTKPEHRLGPKVYDYYLIHYVISGRGVFTSHGEEYALGAGDSFVIEPEQLISYVSDEADPWHYCWIAFTGSQAVKLVEATGLTSSSPVIHIARNRHMPVLCRQIQQALKSKKSNAQLKATGYLSLLLGEYCEALSAPAVTGMVTDAESDRIVQQAIHYLSTQYAEPITIEMMAESLGYNRAYLSRMFKRHTQVTPVTFLLKLRVDKARLLLRERLELTIEQIAASVGFYDPLYFSKQFRRWYGVSPSEYRNQIKSL</sequence>